<dbReference type="NCBIfam" id="NF005164">
    <property type="entry name" value="PRK06638.1-4"/>
    <property type="match status" value="1"/>
</dbReference>
<dbReference type="InterPro" id="IPR042106">
    <property type="entry name" value="Nuo/plastoQ_OxRdtase_6_NuoJ"/>
</dbReference>
<evidence type="ECO:0000256" key="2">
    <source>
        <dbReference type="RuleBase" id="RU004429"/>
    </source>
</evidence>
<keyword evidence="2" id="KW-0812">Transmembrane</keyword>
<comment type="subcellular location">
    <subcellularLocation>
        <location evidence="2">Cell membrane</location>
        <topology evidence="2">Multi-pass membrane protein</topology>
    </subcellularLocation>
</comment>
<feature type="transmembrane region" description="Helical" evidence="2">
    <location>
        <begin position="90"/>
        <end position="110"/>
    </location>
</feature>
<keyword evidence="2" id="KW-0874">Quinone</keyword>
<name>A0ABS9DY03_9PROT</name>
<dbReference type="Pfam" id="PF00499">
    <property type="entry name" value="Oxidored_q3"/>
    <property type="match status" value="1"/>
</dbReference>
<keyword evidence="3" id="KW-0560">Oxidoreductase</keyword>
<dbReference type="Proteomes" id="UP001521209">
    <property type="component" value="Unassembled WGS sequence"/>
</dbReference>
<dbReference type="RefSeq" id="WP_235704287.1">
    <property type="nucleotide sequence ID" value="NZ_JAKGBZ010000017.1"/>
</dbReference>
<protein>
    <recommendedName>
        <fullName evidence="2">NADH-quinone oxidoreductase subunit J</fullName>
        <ecNumber evidence="2">7.1.1.-</ecNumber>
    </recommendedName>
</protein>
<keyword evidence="2" id="KW-0520">NAD</keyword>
<evidence type="ECO:0000313" key="4">
    <source>
        <dbReference type="Proteomes" id="UP001521209"/>
    </source>
</evidence>
<keyword evidence="2" id="KW-0472">Membrane</keyword>
<comment type="function">
    <text evidence="2">NDH-1 shuttles electrons from NADH, via FMN and iron-sulfur (Fe-S) centers, to quinones in the respiratory chain. Couples the redox reaction to proton translocation (for every two electrons transferred, four hydrogen ions are translocated across the cytoplasmic membrane), and thus conserves the redox energy in a proton gradient.</text>
</comment>
<dbReference type="GO" id="GO:0016491">
    <property type="term" value="F:oxidoreductase activity"/>
    <property type="evidence" value="ECO:0007669"/>
    <property type="project" value="UniProtKB-KW"/>
</dbReference>
<dbReference type="PANTHER" id="PTHR33269">
    <property type="entry name" value="NADH-UBIQUINONE OXIDOREDUCTASE CHAIN 6"/>
    <property type="match status" value="1"/>
</dbReference>
<proteinExistence type="inferred from homology"/>
<dbReference type="Gene3D" id="1.20.120.1200">
    <property type="entry name" value="NADH-ubiquinone/plastoquinone oxidoreductase chain 6, subunit NuoJ"/>
    <property type="match status" value="1"/>
</dbReference>
<sequence length="213" mass="23191">MIADIAFYVFAAILLISACMVITARNSVHSVLFLILAFINAAALFVLAGAEFLAMVLVIVYVGAVAVLFLFVVMMLDVDFAALREGFQRYAPLGLTIGFILMVEVGLTVIDWSVASGAHFVRLAPMPAHLSNTAALGDLIYTHYMFAFELVALLLLIAMVGAIVLTHTDRRGPRRQNIETQHERRIDETLTMVTIEFGSGAKRISAQSGKEIG</sequence>
<feature type="transmembrane region" description="Helical" evidence="2">
    <location>
        <begin position="56"/>
        <end position="78"/>
    </location>
</feature>
<organism evidence="3 4">
    <name type="scientific">Acidiphilium iwatense</name>
    <dbReference type="NCBI Taxonomy" id="768198"/>
    <lineage>
        <taxon>Bacteria</taxon>
        <taxon>Pseudomonadati</taxon>
        <taxon>Pseudomonadota</taxon>
        <taxon>Alphaproteobacteria</taxon>
        <taxon>Acetobacterales</taxon>
        <taxon>Acidocellaceae</taxon>
        <taxon>Acidiphilium</taxon>
    </lineage>
</organism>
<dbReference type="EC" id="7.1.1.-" evidence="2"/>
<feature type="transmembrane region" description="Helical" evidence="2">
    <location>
        <begin position="31"/>
        <end position="50"/>
    </location>
</feature>
<comment type="catalytic activity">
    <reaction evidence="2">
        <text>a quinone + NADH + 5 H(+)(in) = a quinol + NAD(+) + 4 H(+)(out)</text>
        <dbReference type="Rhea" id="RHEA:57888"/>
        <dbReference type="ChEBI" id="CHEBI:15378"/>
        <dbReference type="ChEBI" id="CHEBI:24646"/>
        <dbReference type="ChEBI" id="CHEBI:57540"/>
        <dbReference type="ChEBI" id="CHEBI:57945"/>
        <dbReference type="ChEBI" id="CHEBI:132124"/>
    </reaction>
</comment>
<dbReference type="PANTHER" id="PTHR33269:SF17">
    <property type="entry name" value="NADH-UBIQUINONE OXIDOREDUCTASE CHAIN 6"/>
    <property type="match status" value="1"/>
</dbReference>
<accession>A0ABS9DY03</accession>
<keyword evidence="2" id="KW-1133">Transmembrane helix</keyword>
<comment type="similarity">
    <text evidence="1 2">Belongs to the complex I subunit 6 family.</text>
</comment>
<comment type="caution">
    <text evidence="3">The sequence shown here is derived from an EMBL/GenBank/DDBJ whole genome shotgun (WGS) entry which is preliminary data.</text>
</comment>
<feature type="transmembrane region" description="Helical" evidence="2">
    <location>
        <begin position="144"/>
        <end position="165"/>
    </location>
</feature>
<evidence type="ECO:0000313" key="3">
    <source>
        <dbReference type="EMBL" id="MCF3947060.1"/>
    </source>
</evidence>
<dbReference type="EMBL" id="JAKGBZ010000017">
    <property type="protein sequence ID" value="MCF3947060.1"/>
    <property type="molecule type" value="Genomic_DNA"/>
</dbReference>
<reference evidence="3 4" key="1">
    <citation type="submission" date="2022-01" db="EMBL/GenBank/DDBJ databases">
        <authorList>
            <person name="Won M."/>
            <person name="Kim S.-J."/>
            <person name="Kwon S.-W."/>
        </authorList>
    </citation>
    <scope>NUCLEOTIDE SEQUENCE [LARGE SCALE GENOMIC DNA]</scope>
    <source>
        <strain evidence="3 4">KCTC 23505</strain>
    </source>
</reference>
<gene>
    <name evidence="3" type="ORF">L2A60_10260</name>
</gene>
<evidence type="ECO:0000256" key="1">
    <source>
        <dbReference type="ARBA" id="ARBA00005698"/>
    </source>
</evidence>
<dbReference type="InterPro" id="IPR001457">
    <property type="entry name" value="NADH_UbQ/plastoQ_OxRdtase_su6"/>
</dbReference>
<keyword evidence="4" id="KW-1185">Reference proteome</keyword>
<feature type="transmembrane region" description="Helical" evidence="2">
    <location>
        <begin position="6"/>
        <end position="24"/>
    </location>
</feature>
<keyword evidence="2" id="KW-1003">Cell membrane</keyword>